<evidence type="ECO:0000256" key="2">
    <source>
        <dbReference type="SAM" id="MobiDB-lite"/>
    </source>
</evidence>
<evidence type="ECO:0000313" key="5">
    <source>
        <dbReference type="Proteomes" id="UP000324022"/>
    </source>
</evidence>
<organism evidence="4 5">
    <name type="scientific">Ustilago trichophora</name>
    <dbReference type="NCBI Taxonomy" id="86804"/>
    <lineage>
        <taxon>Eukaryota</taxon>
        <taxon>Fungi</taxon>
        <taxon>Dikarya</taxon>
        <taxon>Basidiomycota</taxon>
        <taxon>Ustilaginomycotina</taxon>
        <taxon>Ustilaginomycetes</taxon>
        <taxon>Ustilaginales</taxon>
        <taxon>Ustilaginaceae</taxon>
        <taxon>Ustilago</taxon>
    </lineage>
</organism>
<sequence length="829" mass="91560">MSLAQVWQQALQSLTAGSDLPPTKASATAHQPSSEAYTVLTGYLEPSAPQQCRFFDTETQRFALDMGASEALHALLGKDASIASSSKLDLSTPSPILVALSNHYIDRCLKVFDLIATELSLVASDGKGGFQLTLGEDLPNTLANVSALFYAWLSPYGAGSIFQDLSEHSGYLLQSLQSRLRSHFNRRAAEALHSHLEQLVVENESDSDLRTTFVVHLHTAGLSGTALTLLTRVMHSEISRKVRAVVDAVDLRPQDNVLPLESAARPVLQEWLDEEVKSRFAAIRDLCLHRDPRLSSDIKAPVAETEMVEEEFADQVTWPHRLDYQLDKALCLTRAGQLFDLIAMYPDSSAALDDLRLSLQTADQRLSVASTLSSSLQMRLLHPGAHTRDIIQMYVHLVRALREMDPTGVVLSRVVSPLRRYLRGRKDTVLVIVASMLGDDPDFTLLKDELERADQEEQEQDEHCQRKRRPRRSLQTAAAPVGPNSKRNKKRRLPISRRGVSRAADASDSDASSEEDWDDPLWVPKPVEAGSGYRMSTSKDIISMLTSIFDDRSGFIAALEKSMADQLVQVKSYKAMKEYRNNMILKKRFGEKNMGKCDVMLGDVTESRRIDSEVHQRRRKATASISAVEGMVSRLHPLIVSRQFWPEHTTKPGSSTSGATASIAVGTAPAGAAGSVAEFTLPPLFRHAQEEYGKTFSQAKAMRKLHWLNHLGTVELDVELDSGESISVECSLIQASTLEVISRVKGRTTITSSDPTVQVAGSNVVTLTDVMEELNLQREKDGRDALEFWVQTGLLKTVPGLADAFTVLSKLPPQPDAVYEDDEGERDAP</sequence>
<evidence type="ECO:0000259" key="3">
    <source>
        <dbReference type="PROSITE" id="PS50069"/>
    </source>
</evidence>
<reference evidence="4 5" key="1">
    <citation type="submission" date="2018-03" db="EMBL/GenBank/DDBJ databases">
        <authorList>
            <person name="Guldener U."/>
        </authorList>
    </citation>
    <scope>NUCLEOTIDE SEQUENCE [LARGE SCALE GENOMIC DNA]</scope>
    <source>
        <strain evidence="4 5">NBRC100155</strain>
    </source>
</reference>
<feature type="region of interest" description="Disordered" evidence="2">
    <location>
        <begin position="453"/>
        <end position="523"/>
    </location>
</feature>
<name>A0A5C3DYU3_9BASI</name>
<accession>A0A5C3DYU3</accession>
<gene>
    <name evidence="4" type="ORF">UTRI_01508</name>
</gene>
<evidence type="ECO:0000256" key="1">
    <source>
        <dbReference type="PROSITE-ProRule" id="PRU00330"/>
    </source>
</evidence>
<dbReference type="GO" id="GO:0006511">
    <property type="term" value="P:ubiquitin-dependent protein catabolic process"/>
    <property type="evidence" value="ECO:0007669"/>
    <property type="project" value="InterPro"/>
</dbReference>
<feature type="domain" description="Cullin family profile" evidence="3">
    <location>
        <begin position="542"/>
        <end position="776"/>
    </location>
</feature>
<dbReference type="PANTHER" id="PTHR45957">
    <property type="entry name" value="ANAPHASE-PROMOTING COMPLEX SUBUNIT 2"/>
    <property type="match status" value="1"/>
</dbReference>
<dbReference type="GO" id="GO:0005680">
    <property type="term" value="C:anaphase-promoting complex"/>
    <property type="evidence" value="ECO:0007669"/>
    <property type="project" value="TreeGrafter"/>
</dbReference>
<comment type="similarity">
    <text evidence="1">Belongs to the cullin family.</text>
</comment>
<dbReference type="InterPro" id="IPR036317">
    <property type="entry name" value="Cullin_homology_sf"/>
</dbReference>
<keyword evidence="5" id="KW-1185">Reference proteome</keyword>
<dbReference type="Gene3D" id="3.30.230.130">
    <property type="entry name" value="Cullin, Chain C, Domain 2"/>
    <property type="match status" value="1"/>
</dbReference>
<dbReference type="AlphaFoldDB" id="A0A5C3DYU3"/>
<feature type="compositionally biased region" description="Basic residues" evidence="2">
    <location>
        <begin position="486"/>
        <end position="495"/>
    </location>
</feature>
<dbReference type="PANTHER" id="PTHR45957:SF1">
    <property type="entry name" value="ANAPHASE-PROMOTING COMPLEX SUBUNIT 2"/>
    <property type="match status" value="1"/>
</dbReference>
<dbReference type="OrthoDB" id="5581181at2759"/>
<dbReference type="GO" id="GO:0007091">
    <property type="term" value="P:metaphase/anaphase transition of mitotic cell cycle"/>
    <property type="evidence" value="ECO:0007669"/>
    <property type="project" value="TreeGrafter"/>
</dbReference>
<dbReference type="GO" id="GO:0070979">
    <property type="term" value="P:protein K11-linked ubiquitination"/>
    <property type="evidence" value="ECO:0007669"/>
    <property type="project" value="TreeGrafter"/>
</dbReference>
<dbReference type="InterPro" id="IPR057975">
    <property type="entry name" value="TPR_ANAPC2"/>
</dbReference>
<dbReference type="PROSITE" id="PS50069">
    <property type="entry name" value="CULLIN_2"/>
    <property type="match status" value="1"/>
</dbReference>
<dbReference type="InterPro" id="IPR044554">
    <property type="entry name" value="ANAPC2"/>
</dbReference>
<evidence type="ECO:0000313" key="4">
    <source>
        <dbReference type="EMBL" id="SPO22830.1"/>
    </source>
</evidence>
<dbReference type="GO" id="GO:0031625">
    <property type="term" value="F:ubiquitin protein ligase binding"/>
    <property type="evidence" value="ECO:0007669"/>
    <property type="project" value="InterPro"/>
</dbReference>
<feature type="compositionally biased region" description="Acidic residues" evidence="2">
    <location>
        <begin position="507"/>
        <end position="519"/>
    </location>
</feature>
<dbReference type="Gene3D" id="1.20.1310.10">
    <property type="entry name" value="Cullin Repeats"/>
    <property type="match status" value="1"/>
</dbReference>
<dbReference type="Pfam" id="PF25773">
    <property type="entry name" value="TPR_ANAPC2"/>
    <property type="match status" value="1"/>
</dbReference>
<dbReference type="EMBL" id="OOIN01000004">
    <property type="protein sequence ID" value="SPO22830.1"/>
    <property type="molecule type" value="Genomic_DNA"/>
</dbReference>
<protein>
    <submittedName>
        <fullName evidence="4">Related to component of the anaphase promoting complex</fullName>
    </submittedName>
</protein>
<dbReference type="InterPro" id="IPR016158">
    <property type="entry name" value="Cullin_homology"/>
</dbReference>
<dbReference type="Proteomes" id="UP000324022">
    <property type="component" value="Unassembled WGS sequence"/>
</dbReference>
<proteinExistence type="inferred from homology"/>
<dbReference type="SUPFAM" id="SSF75632">
    <property type="entry name" value="Cullin homology domain"/>
    <property type="match status" value="1"/>
</dbReference>